<feature type="transmembrane region" description="Helical" evidence="1">
    <location>
        <begin position="6"/>
        <end position="29"/>
    </location>
</feature>
<dbReference type="RefSeq" id="WP_203664946.1">
    <property type="nucleotide sequence ID" value="NZ_BAAAZM010000034.1"/>
</dbReference>
<feature type="transmembrane region" description="Helical" evidence="1">
    <location>
        <begin position="196"/>
        <end position="217"/>
    </location>
</feature>
<feature type="transmembrane region" description="Helical" evidence="1">
    <location>
        <begin position="41"/>
        <end position="62"/>
    </location>
</feature>
<accession>A0A8J3JI24</accession>
<comment type="caution">
    <text evidence="2">The sequence shown here is derived from an EMBL/GenBank/DDBJ whole genome shotgun (WGS) entry which is preliminary data.</text>
</comment>
<name>A0A8J3JI24_9ACTN</name>
<dbReference type="EMBL" id="BOMB01000055">
    <property type="protein sequence ID" value="GID16273.1"/>
    <property type="molecule type" value="Genomic_DNA"/>
</dbReference>
<reference evidence="2" key="1">
    <citation type="submission" date="2021-01" db="EMBL/GenBank/DDBJ databases">
        <title>Whole genome shotgun sequence of Actinocatenispora rupis NBRC 107355.</title>
        <authorList>
            <person name="Komaki H."/>
            <person name="Tamura T."/>
        </authorList>
    </citation>
    <scope>NUCLEOTIDE SEQUENCE</scope>
    <source>
        <strain evidence="2">NBRC 107355</strain>
    </source>
</reference>
<feature type="transmembrane region" description="Helical" evidence="1">
    <location>
        <begin position="158"/>
        <end position="184"/>
    </location>
</feature>
<evidence type="ECO:0000313" key="3">
    <source>
        <dbReference type="Proteomes" id="UP000612808"/>
    </source>
</evidence>
<sequence>MGATLLAVLPYAVGLLVSPLPAVAVAVLLMGADGRLRAGLFVLFWWLAGAVVCLLLTLALRYSSPGARLPDGATTWLTVALGAALVAVALLYGWGMASRRRDRGWQPPGWLYPVGTLPVRRVGPFAAGLLLRDPLNLVLLVAAAVVLAGTGTDRRTDLLAVALLALGGTLGVAVPLVVALGWGWSATVRMHHLRGTVIWPAPAVRFWLSVGYAALLLT</sequence>
<keyword evidence="1" id="KW-0472">Membrane</keyword>
<feature type="transmembrane region" description="Helical" evidence="1">
    <location>
        <begin position="74"/>
        <end position="94"/>
    </location>
</feature>
<keyword evidence="3" id="KW-1185">Reference proteome</keyword>
<evidence type="ECO:0000313" key="2">
    <source>
        <dbReference type="EMBL" id="GID16273.1"/>
    </source>
</evidence>
<protein>
    <recommendedName>
        <fullName evidence="4">Sap, sulfolipid-1-addressing protein</fullName>
    </recommendedName>
</protein>
<evidence type="ECO:0008006" key="4">
    <source>
        <dbReference type="Google" id="ProtNLM"/>
    </source>
</evidence>
<keyword evidence="1" id="KW-0812">Transmembrane</keyword>
<gene>
    <name evidence="2" type="ORF">Aru02nite_71620</name>
</gene>
<proteinExistence type="predicted"/>
<dbReference type="AlphaFoldDB" id="A0A8J3JI24"/>
<organism evidence="2 3">
    <name type="scientific">Actinocatenispora rupis</name>
    <dbReference type="NCBI Taxonomy" id="519421"/>
    <lineage>
        <taxon>Bacteria</taxon>
        <taxon>Bacillati</taxon>
        <taxon>Actinomycetota</taxon>
        <taxon>Actinomycetes</taxon>
        <taxon>Micromonosporales</taxon>
        <taxon>Micromonosporaceae</taxon>
        <taxon>Actinocatenispora</taxon>
    </lineage>
</organism>
<dbReference type="Proteomes" id="UP000612808">
    <property type="component" value="Unassembled WGS sequence"/>
</dbReference>
<evidence type="ECO:0000256" key="1">
    <source>
        <dbReference type="SAM" id="Phobius"/>
    </source>
</evidence>
<keyword evidence="1" id="KW-1133">Transmembrane helix</keyword>
<dbReference type="InterPro" id="IPR021315">
    <property type="entry name" value="Gap/Sap"/>
</dbReference>
<dbReference type="Pfam" id="PF11139">
    <property type="entry name" value="SfLAP"/>
    <property type="match status" value="1"/>
</dbReference>